<evidence type="ECO:0000313" key="9">
    <source>
        <dbReference type="Proteomes" id="UP000324705"/>
    </source>
</evidence>
<dbReference type="PANTHER" id="PTHR43033:SF5">
    <property type="entry name" value="TRNA(ILE)-LYSIDINE SYNTHETASE"/>
    <property type="match status" value="1"/>
</dbReference>
<evidence type="ECO:0000256" key="2">
    <source>
        <dbReference type="ARBA" id="ARBA00022598"/>
    </source>
</evidence>
<dbReference type="InterPro" id="IPR012094">
    <property type="entry name" value="tRNA_Ile_lys_synt"/>
</dbReference>
<dbReference type="GO" id="GO:0032267">
    <property type="term" value="F:tRNA(Ile)-lysidine synthase activity"/>
    <property type="evidence" value="ECO:0007669"/>
    <property type="project" value="UniProtKB-EC"/>
</dbReference>
<dbReference type="GO" id="GO:0009793">
    <property type="term" value="P:embryo development ending in seed dormancy"/>
    <property type="evidence" value="ECO:0007669"/>
    <property type="project" value="EnsemblPlants"/>
</dbReference>
<dbReference type="GO" id="GO:0009658">
    <property type="term" value="P:chloroplast organization"/>
    <property type="evidence" value="ECO:0007669"/>
    <property type="project" value="EnsemblPlants"/>
</dbReference>
<dbReference type="GO" id="GO:0010098">
    <property type="term" value="P:suspensor development"/>
    <property type="evidence" value="ECO:0007669"/>
    <property type="project" value="EnsemblPlants"/>
</dbReference>
<keyword evidence="3" id="KW-0819">tRNA processing</keyword>
<gene>
    <name evidence="8" type="ORF">TRITD_6Av1G081240</name>
</gene>
<accession>A0A9R0XZF5</accession>
<evidence type="ECO:0000259" key="7">
    <source>
        <dbReference type="Pfam" id="PF01171"/>
    </source>
</evidence>
<dbReference type="HAMAP" id="MF_01161">
    <property type="entry name" value="tRNA_Ile_lys_synt"/>
    <property type="match status" value="1"/>
</dbReference>
<comment type="catalytic activity">
    <reaction evidence="6">
        <text>cytidine(34) in tRNA(Ile2) + L-lysine + ATP = lysidine(34) in tRNA(Ile2) + AMP + diphosphate + H(+)</text>
        <dbReference type="Rhea" id="RHEA:43744"/>
        <dbReference type="Rhea" id="RHEA-COMP:10625"/>
        <dbReference type="Rhea" id="RHEA-COMP:10670"/>
        <dbReference type="ChEBI" id="CHEBI:15378"/>
        <dbReference type="ChEBI" id="CHEBI:30616"/>
        <dbReference type="ChEBI" id="CHEBI:32551"/>
        <dbReference type="ChEBI" id="CHEBI:33019"/>
        <dbReference type="ChEBI" id="CHEBI:82748"/>
        <dbReference type="ChEBI" id="CHEBI:83665"/>
        <dbReference type="ChEBI" id="CHEBI:456215"/>
        <dbReference type="EC" id="6.3.4.19"/>
    </reaction>
</comment>
<organism evidence="8 9">
    <name type="scientific">Triticum turgidum subsp. durum</name>
    <name type="common">Durum wheat</name>
    <name type="synonym">Triticum durum</name>
    <dbReference type="NCBI Taxonomy" id="4567"/>
    <lineage>
        <taxon>Eukaryota</taxon>
        <taxon>Viridiplantae</taxon>
        <taxon>Streptophyta</taxon>
        <taxon>Embryophyta</taxon>
        <taxon>Tracheophyta</taxon>
        <taxon>Spermatophyta</taxon>
        <taxon>Magnoliopsida</taxon>
        <taxon>Liliopsida</taxon>
        <taxon>Poales</taxon>
        <taxon>Poaceae</taxon>
        <taxon>BOP clade</taxon>
        <taxon>Pooideae</taxon>
        <taxon>Triticodae</taxon>
        <taxon>Triticeae</taxon>
        <taxon>Triticinae</taxon>
        <taxon>Triticum</taxon>
    </lineage>
</organism>
<dbReference type="SUPFAM" id="SSF52402">
    <property type="entry name" value="Adenine nucleotide alpha hydrolases-like"/>
    <property type="match status" value="1"/>
</dbReference>
<evidence type="ECO:0000256" key="5">
    <source>
        <dbReference type="ARBA" id="ARBA00022840"/>
    </source>
</evidence>
<dbReference type="InterPro" id="IPR012795">
    <property type="entry name" value="tRNA_Ile_lys_synt_N"/>
</dbReference>
<proteinExistence type="inferred from homology"/>
<reference evidence="8 9" key="1">
    <citation type="submission" date="2017-09" db="EMBL/GenBank/DDBJ databases">
        <authorList>
            <consortium name="International Durum Wheat Genome Sequencing Consortium (IDWGSC)"/>
            <person name="Milanesi L."/>
        </authorList>
    </citation>
    <scope>NUCLEOTIDE SEQUENCE [LARGE SCALE GENOMIC DNA]</scope>
    <source>
        <strain evidence="9">cv. Svevo</strain>
    </source>
</reference>
<protein>
    <recommendedName>
        <fullName evidence="1">tRNA(Ile)-lysidine synthetase</fullName>
        <ecNumber evidence="1">6.3.4.19</ecNumber>
    </recommendedName>
</protein>
<sequence length="721" mass="80444">MPCSAFLAREDDTTAYFGASGAHGWVDGLLKYPGPYQCVRWHRGAGSGKTLPVIFLLPLSTPAMLLLYCRPFPSPCPPLRRLLRCRCTCSSASSPIVPYHQSFARRMALAGIHPHHRIAVGVSGGPDSMALCVLTAAWKKAAKGGSGGFVEGLLGVVVDHGLRLESADEAQLVRDRVHGMGVICEIARCEWPNGRPKLGHLQEAAREMRYQKLLDICIKQQIGVLLIAHHSDDQAELFVLRLSRNSRVLGLAGTAFVSQLFAPNLKYDGHNFCRYGILLVRPMLDFSKDDMYKICQGSNHLWVEDPTNNSMQYARNRIRASLRCLSTEGTFQSELQKLIYACRLTRACVDNACSMAVKQSITITEYGYAVIDLEKLDAQNVDDLSLSQYLACVLQFVSQRHRPIRGRSAQLFMDYIRNTPCKGALTVAGCYLCAFPKSKGTKVLVCSSVDSMESFSVEMSYKCSYEEQPSPVPEIDQIAREARVHSNEFLQCSSIPFVNYSSSTDVLNRAKDHNIIGDFVLEKLLYLQTEEHQKFCATKHKNEEQYLEKTNFPDVKVLFLWPGETCHFMSKFLITWNALEVVPNGICSQDSKNLLCQHCAVNQDGSLAVRHMFDTDWLFLAEVSKIRSMEENQNVSKVSNNKLEDDVLLKHSRYLQLSAMKALEVLKSIPASARRTLPVLTNSQGDVLSIPSIGFQCCPSLSIKALFHPRVPLGGGYTSYL</sequence>
<dbReference type="NCBIfam" id="TIGR02432">
    <property type="entry name" value="lysidine_TilS_N"/>
    <property type="match status" value="1"/>
</dbReference>
<dbReference type="GO" id="GO:0005524">
    <property type="term" value="F:ATP binding"/>
    <property type="evidence" value="ECO:0007669"/>
    <property type="project" value="UniProtKB-KW"/>
</dbReference>
<evidence type="ECO:0000256" key="6">
    <source>
        <dbReference type="ARBA" id="ARBA00048539"/>
    </source>
</evidence>
<dbReference type="Proteomes" id="UP000324705">
    <property type="component" value="Chromosome 6A"/>
</dbReference>
<dbReference type="Pfam" id="PF01171">
    <property type="entry name" value="ATP_bind_3"/>
    <property type="match status" value="1"/>
</dbReference>
<evidence type="ECO:0000256" key="4">
    <source>
        <dbReference type="ARBA" id="ARBA00022741"/>
    </source>
</evidence>
<name>A0A9R0XZF5_TRITD</name>
<evidence type="ECO:0000256" key="1">
    <source>
        <dbReference type="ARBA" id="ARBA00013267"/>
    </source>
</evidence>
<dbReference type="GO" id="GO:0008033">
    <property type="term" value="P:tRNA processing"/>
    <property type="evidence" value="ECO:0007669"/>
    <property type="project" value="UniProtKB-KW"/>
</dbReference>
<dbReference type="EMBL" id="LT934121">
    <property type="protein sequence ID" value="VAI45399.1"/>
    <property type="molecule type" value="Genomic_DNA"/>
</dbReference>
<dbReference type="AlphaFoldDB" id="A0A9R0XZF5"/>
<keyword evidence="4" id="KW-0547">Nucleotide-binding</keyword>
<keyword evidence="2" id="KW-0436">Ligase</keyword>
<keyword evidence="5" id="KW-0067">ATP-binding</keyword>
<dbReference type="CDD" id="cd01992">
    <property type="entry name" value="TilS_N"/>
    <property type="match status" value="1"/>
</dbReference>
<dbReference type="EC" id="6.3.4.19" evidence="1"/>
<feature type="domain" description="tRNA(Ile)-lysidine/2-thiocytidine synthase N-terminal" evidence="7">
    <location>
        <begin position="118"/>
        <end position="320"/>
    </location>
</feature>
<keyword evidence="9" id="KW-1185">Reference proteome</keyword>
<dbReference type="Gene3D" id="3.40.50.620">
    <property type="entry name" value="HUPs"/>
    <property type="match status" value="1"/>
</dbReference>
<dbReference type="PANTHER" id="PTHR43033">
    <property type="entry name" value="TRNA(ILE)-LYSIDINE SYNTHASE-RELATED"/>
    <property type="match status" value="1"/>
</dbReference>
<dbReference type="InterPro" id="IPR014729">
    <property type="entry name" value="Rossmann-like_a/b/a_fold"/>
</dbReference>
<dbReference type="InterPro" id="IPR011063">
    <property type="entry name" value="TilS/TtcA_N"/>
</dbReference>
<dbReference type="Gramene" id="TRITD6Av1G081240.3">
    <property type="protein sequence ID" value="TRITD6Av1G081240.3"/>
    <property type="gene ID" value="TRITD6Av1G081240"/>
</dbReference>
<evidence type="ECO:0000256" key="3">
    <source>
        <dbReference type="ARBA" id="ARBA00022694"/>
    </source>
</evidence>
<evidence type="ECO:0000313" key="8">
    <source>
        <dbReference type="EMBL" id="VAI45399.1"/>
    </source>
</evidence>